<dbReference type="GO" id="GO:0047961">
    <property type="term" value="F:glycine N-acyltransferase activity"/>
    <property type="evidence" value="ECO:0007669"/>
    <property type="project" value="InterPro"/>
</dbReference>
<dbReference type="AlphaFoldDB" id="A0A914DZT1"/>
<organism evidence="2 3">
    <name type="scientific">Acrobeloides nanus</name>
    <dbReference type="NCBI Taxonomy" id="290746"/>
    <lineage>
        <taxon>Eukaryota</taxon>
        <taxon>Metazoa</taxon>
        <taxon>Ecdysozoa</taxon>
        <taxon>Nematoda</taxon>
        <taxon>Chromadorea</taxon>
        <taxon>Rhabditida</taxon>
        <taxon>Tylenchina</taxon>
        <taxon>Cephalobomorpha</taxon>
        <taxon>Cephaloboidea</taxon>
        <taxon>Cephalobidae</taxon>
        <taxon>Acrobeloides</taxon>
    </lineage>
</organism>
<evidence type="ECO:0000256" key="1">
    <source>
        <dbReference type="RuleBase" id="RU368002"/>
    </source>
</evidence>
<keyword evidence="1" id="KW-0012">Acyltransferase</keyword>
<proteinExistence type="inferred from homology"/>
<evidence type="ECO:0000313" key="3">
    <source>
        <dbReference type="WBParaSite" id="ACRNAN_scaffold47.g16008.t1"/>
    </source>
</evidence>
<dbReference type="WBParaSite" id="ACRNAN_scaffold47.g16008.t1">
    <property type="protein sequence ID" value="ACRNAN_scaffold47.g16008.t1"/>
    <property type="gene ID" value="ACRNAN_scaffold47.g16008"/>
</dbReference>
<dbReference type="InterPro" id="IPR010313">
    <property type="entry name" value="Glycine_N-acyltransferase"/>
</dbReference>
<dbReference type="CDD" id="cd04301">
    <property type="entry name" value="NAT_SF"/>
    <property type="match status" value="1"/>
</dbReference>
<dbReference type="Proteomes" id="UP000887540">
    <property type="component" value="Unplaced"/>
</dbReference>
<protein>
    <recommendedName>
        <fullName evidence="1">Glycine N-acyltransferase-like protein</fullName>
        <ecNumber evidence="1">2.3.1.-</ecNumber>
    </recommendedName>
</protein>
<dbReference type="SUPFAM" id="SSF55729">
    <property type="entry name" value="Acyl-CoA N-acyltransferases (Nat)"/>
    <property type="match status" value="1"/>
</dbReference>
<comment type="similarity">
    <text evidence="1">Belongs to the glycine N-acyltransferase family.</text>
</comment>
<dbReference type="EC" id="2.3.1.-" evidence="1"/>
<keyword evidence="2" id="KW-1185">Reference proteome</keyword>
<dbReference type="PANTHER" id="PTHR15298">
    <property type="entry name" value="L-COA N-ACYLTRANSFERASE-RELATED"/>
    <property type="match status" value="1"/>
</dbReference>
<dbReference type="GO" id="GO:0005739">
    <property type="term" value="C:mitochondrion"/>
    <property type="evidence" value="ECO:0007669"/>
    <property type="project" value="InterPro"/>
</dbReference>
<name>A0A914DZT1_9BILA</name>
<dbReference type="Gene3D" id="3.40.630.30">
    <property type="match status" value="1"/>
</dbReference>
<evidence type="ECO:0000313" key="2">
    <source>
        <dbReference type="Proteomes" id="UP000887540"/>
    </source>
</evidence>
<accession>A0A914DZT1</accession>
<dbReference type="PANTHER" id="PTHR15298:SF1">
    <property type="entry name" value="GLYCINE N-ACYLTRANSFERASE-LIKE PROTEIN"/>
    <property type="match status" value="1"/>
</dbReference>
<keyword evidence="1" id="KW-0808">Transferase</keyword>
<reference evidence="3" key="1">
    <citation type="submission" date="2022-11" db="UniProtKB">
        <authorList>
            <consortium name="WormBaseParasite"/>
        </authorList>
    </citation>
    <scope>IDENTIFICATION</scope>
</reference>
<sequence>MQIFKLLMQKIELPQGYSFVKADEEKDAQRMTEMNNRKDFKHNEVLLRRMPYALVKQDDNNEPIAFELLDPSGIFRLQYTHPNHRGQGLGNAVERKLARKALKLEMIPYKFVEVDNTNVIEASLRCPYWTRWEHNGQSVEINVLKPAGEI</sequence>
<dbReference type="InterPro" id="IPR016181">
    <property type="entry name" value="Acyl_CoA_acyltransferase"/>
</dbReference>